<dbReference type="Proteomes" id="UP001596086">
    <property type="component" value="Unassembled WGS sequence"/>
</dbReference>
<evidence type="ECO:0000313" key="3">
    <source>
        <dbReference type="Proteomes" id="UP001596086"/>
    </source>
</evidence>
<name>A0ABW0RXP8_9BURK</name>
<proteinExistence type="predicted"/>
<feature type="signal peptide" evidence="1">
    <location>
        <begin position="1"/>
        <end position="20"/>
    </location>
</feature>
<dbReference type="EMBL" id="JBHSMZ010000006">
    <property type="protein sequence ID" value="MFC5548957.1"/>
    <property type="molecule type" value="Genomic_DNA"/>
</dbReference>
<dbReference type="RefSeq" id="WP_379770335.1">
    <property type="nucleotide sequence ID" value="NZ_JBHSMZ010000006.1"/>
</dbReference>
<feature type="chain" id="PRO_5046753298" evidence="1">
    <location>
        <begin position="21"/>
        <end position="165"/>
    </location>
</feature>
<organism evidence="2 3">
    <name type="scientific">Massilia aerilata</name>
    <dbReference type="NCBI Taxonomy" id="453817"/>
    <lineage>
        <taxon>Bacteria</taxon>
        <taxon>Pseudomonadati</taxon>
        <taxon>Pseudomonadota</taxon>
        <taxon>Betaproteobacteria</taxon>
        <taxon>Burkholderiales</taxon>
        <taxon>Oxalobacteraceae</taxon>
        <taxon>Telluria group</taxon>
        <taxon>Massilia</taxon>
    </lineage>
</organism>
<evidence type="ECO:0000256" key="1">
    <source>
        <dbReference type="SAM" id="SignalP"/>
    </source>
</evidence>
<protein>
    <submittedName>
        <fullName evidence="2">Uncharacterized protein</fullName>
    </submittedName>
</protein>
<keyword evidence="3" id="KW-1185">Reference proteome</keyword>
<keyword evidence="1" id="KW-0732">Signal</keyword>
<gene>
    <name evidence="2" type="ORF">ACFPO9_10555</name>
</gene>
<evidence type="ECO:0000313" key="2">
    <source>
        <dbReference type="EMBL" id="MFC5548957.1"/>
    </source>
</evidence>
<reference evidence="3" key="1">
    <citation type="journal article" date="2019" name="Int. J. Syst. Evol. Microbiol.">
        <title>The Global Catalogue of Microorganisms (GCM) 10K type strain sequencing project: providing services to taxonomists for standard genome sequencing and annotation.</title>
        <authorList>
            <consortium name="The Broad Institute Genomics Platform"/>
            <consortium name="The Broad Institute Genome Sequencing Center for Infectious Disease"/>
            <person name="Wu L."/>
            <person name="Ma J."/>
        </authorList>
    </citation>
    <scope>NUCLEOTIDE SEQUENCE [LARGE SCALE GENOMIC DNA]</scope>
    <source>
        <strain evidence="3">CGMCC 4.5798</strain>
    </source>
</reference>
<accession>A0ABW0RXP8</accession>
<sequence>MMKSVLLAALLLGASPLALAEAQLLLGHVQRLTLEPSGMPNCPLICPQMVIERADGSRAVCMSRNGACETMDFKVDQVLAGESDAARQFKARSGEFGPFFAAVRGPVLVIEEEGRVGWAAVIERDGKQVIDPRRLWKFKGAAASRPGDADLVDLDEVLARLGVKR</sequence>
<comment type="caution">
    <text evidence="2">The sequence shown here is derived from an EMBL/GenBank/DDBJ whole genome shotgun (WGS) entry which is preliminary data.</text>
</comment>